<evidence type="ECO:0000313" key="1">
    <source>
        <dbReference type="EMBL" id="KAK8206818.1"/>
    </source>
</evidence>
<sequence length="223" mass="24437">METRRLPPMEGAPTPHPSTAHHAPPYRQPGPPPAPPPHPPPPGSINTNLPSVAATFNPQHHSATAPSSLPPYPRDRINTDAQERATHEYKYEYNRSQHGTPVNRLPPDPYPRTPSTPAPPSIPPPPGGLPERPPMEGPHPGYGPDHYAPQYMHHGPPPPEHMMAHQTEPMYHHAPHGYQMLYNPTVAVNAASAASLANRKKSMRASQVSSFSFPPYHSTRLIT</sequence>
<keyword evidence="2" id="KW-1185">Reference proteome</keyword>
<comment type="caution">
    <text evidence="1">The sequence shown here is derived from an EMBL/GenBank/DDBJ whole genome shotgun (WGS) entry which is preliminary data.</text>
</comment>
<accession>A0ACC3SCF6</accession>
<dbReference type="Proteomes" id="UP001320706">
    <property type="component" value="Unassembled WGS sequence"/>
</dbReference>
<name>A0ACC3SCF6_9PEZI</name>
<organism evidence="1 2">
    <name type="scientific">Zalaria obscura</name>
    <dbReference type="NCBI Taxonomy" id="2024903"/>
    <lineage>
        <taxon>Eukaryota</taxon>
        <taxon>Fungi</taxon>
        <taxon>Dikarya</taxon>
        <taxon>Ascomycota</taxon>
        <taxon>Pezizomycotina</taxon>
        <taxon>Dothideomycetes</taxon>
        <taxon>Dothideomycetidae</taxon>
        <taxon>Dothideales</taxon>
        <taxon>Zalariaceae</taxon>
        <taxon>Zalaria</taxon>
    </lineage>
</organism>
<dbReference type="EMBL" id="JAMKPW020000022">
    <property type="protein sequence ID" value="KAK8206818.1"/>
    <property type="molecule type" value="Genomic_DNA"/>
</dbReference>
<reference evidence="1" key="1">
    <citation type="submission" date="2024-02" db="EMBL/GenBank/DDBJ databases">
        <title>Metagenome Assembled Genome of Zalaria obscura JY119.</title>
        <authorList>
            <person name="Vighnesh L."/>
            <person name="Jagadeeshwari U."/>
            <person name="Venkata Ramana C."/>
            <person name="Sasikala C."/>
        </authorList>
    </citation>
    <scope>NUCLEOTIDE SEQUENCE</scope>
    <source>
        <strain evidence="1">JY119</strain>
    </source>
</reference>
<evidence type="ECO:0000313" key="2">
    <source>
        <dbReference type="Proteomes" id="UP001320706"/>
    </source>
</evidence>
<protein>
    <submittedName>
        <fullName evidence="1">Uncharacterized protein</fullName>
    </submittedName>
</protein>
<proteinExistence type="predicted"/>
<gene>
    <name evidence="1" type="ORF">M8818_004653</name>
</gene>